<gene>
    <name evidence="2" type="ORF">J42TS3_29230</name>
</gene>
<evidence type="ECO:0000259" key="1">
    <source>
        <dbReference type="PROSITE" id="PS51186"/>
    </source>
</evidence>
<dbReference type="RefSeq" id="WP_213655326.1">
    <property type="nucleotide sequence ID" value="NZ_BOSL01000008.1"/>
</dbReference>
<keyword evidence="3" id="KW-1185">Reference proteome</keyword>
<evidence type="ECO:0000313" key="3">
    <source>
        <dbReference type="Proteomes" id="UP000679992"/>
    </source>
</evidence>
<evidence type="ECO:0000313" key="2">
    <source>
        <dbReference type="EMBL" id="GIP53888.1"/>
    </source>
</evidence>
<dbReference type="PANTHER" id="PTHR43415">
    <property type="entry name" value="SPERMIDINE N(1)-ACETYLTRANSFERASE"/>
    <property type="match status" value="1"/>
</dbReference>
<dbReference type="Gene3D" id="3.40.630.30">
    <property type="match status" value="1"/>
</dbReference>
<comment type="caution">
    <text evidence="2">The sequence shown here is derived from an EMBL/GenBank/DDBJ whole genome shotgun (WGS) entry which is preliminary data.</text>
</comment>
<dbReference type="EMBL" id="BOSL01000008">
    <property type="protein sequence ID" value="GIP53888.1"/>
    <property type="molecule type" value="Genomic_DNA"/>
</dbReference>
<dbReference type="Proteomes" id="UP000679992">
    <property type="component" value="Unassembled WGS sequence"/>
</dbReference>
<feature type="domain" description="N-acetyltransferase" evidence="1">
    <location>
        <begin position="3"/>
        <end position="164"/>
    </location>
</feature>
<protein>
    <recommendedName>
        <fullName evidence="1">N-acetyltransferase domain-containing protein</fullName>
    </recommendedName>
</protein>
<organism evidence="2 3">
    <name type="scientific">Paenibacillus vini</name>
    <dbReference type="NCBI Taxonomy" id="1476024"/>
    <lineage>
        <taxon>Bacteria</taxon>
        <taxon>Bacillati</taxon>
        <taxon>Bacillota</taxon>
        <taxon>Bacilli</taxon>
        <taxon>Bacillales</taxon>
        <taxon>Paenibacillaceae</taxon>
        <taxon>Paenibacillus</taxon>
    </lineage>
</organism>
<dbReference type="PROSITE" id="PS51186">
    <property type="entry name" value="GNAT"/>
    <property type="match status" value="1"/>
</dbReference>
<proteinExistence type="predicted"/>
<dbReference type="InterPro" id="IPR016181">
    <property type="entry name" value="Acyl_CoA_acyltransferase"/>
</dbReference>
<reference evidence="2 3" key="1">
    <citation type="submission" date="2021-03" db="EMBL/GenBank/DDBJ databases">
        <title>Antimicrobial resistance genes in bacteria isolated from Japanese honey, and their potential for conferring macrolide and lincosamide resistance in the American foulbrood pathogen Paenibacillus larvae.</title>
        <authorList>
            <person name="Okamoto M."/>
            <person name="Kumagai M."/>
            <person name="Kanamori H."/>
            <person name="Takamatsu D."/>
        </authorList>
    </citation>
    <scope>NUCLEOTIDE SEQUENCE [LARGE SCALE GENOMIC DNA]</scope>
    <source>
        <strain evidence="2 3">J42TS3</strain>
    </source>
</reference>
<dbReference type="InterPro" id="IPR000182">
    <property type="entry name" value="GNAT_dom"/>
</dbReference>
<name>A0ABQ4MD65_9BACL</name>
<dbReference type="PANTHER" id="PTHR43415:SF3">
    <property type="entry name" value="GNAT-FAMILY ACETYLTRANSFERASE"/>
    <property type="match status" value="1"/>
</dbReference>
<dbReference type="Pfam" id="PF13302">
    <property type="entry name" value="Acetyltransf_3"/>
    <property type="match status" value="1"/>
</dbReference>
<accession>A0ABQ4MD65</accession>
<dbReference type="CDD" id="cd04301">
    <property type="entry name" value="NAT_SF"/>
    <property type="match status" value="1"/>
</dbReference>
<dbReference type="SUPFAM" id="SSF55729">
    <property type="entry name" value="Acyl-CoA N-acyltransferases (Nat)"/>
    <property type="match status" value="1"/>
</dbReference>
<sequence length="181" mass="20957">MSICLKPYNDDETEALIAFLAGETWPYHGIATLTESNVREQVAQGRYNSTDEKKTFWILNDEDTKLGLLRVFDLQDPTPMFDIRISSKYRGQGIGLQAVKLLVEYVFTKHDDKIRLEGHTRVDNYAMRKTFHNAGFVKEAVHRLSWPSEDGKLHDSIGYAILREDWAENKTTPINWDDFPF</sequence>